<dbReference type="Proteomes" id="UP000242188">
    <property type="component" value="Unassembled WGS sequence"/>
</dbReference>
<feature type="compositionally biased region" description="Polar residues" evidence="1">
    <location>
        <begin position="940"/>
        <end position="1034"/>
    </location>
</feature>
<feature type="compositionally biased region" description="Acidic residues" evidence="1">
    <location>
        <begin position="792"/>
        <end position="815"/>
    </location>
</feature>
<feature type="compositionally biased region" description="Acidic residues" evidence="1">
    <location>
        <begin position="672"/>
        <end position="703"/>
    </location>
</feature>
<feature type="compositionally biased region" description="Basic and acidic residues" evidence="1">
    <location>
        <begin position="468"/>
        <end position="478"/>
    </location>
</feature>
<name>A0A210QTW4_MIZYE</name>
<accession>A0A210QTW4</accession>
<feature type="compositionally biased region" description="Low complexity" evidence="1">
    <location>
        <begin position="1283"/>
        <end position="1292"/>
    </location>
</feature>
<feature type="region of interest" description="Disordered" evidence="1">
    <location>
        <begin position="1487"/>
        <end position="1525"/>
    </location>
</feature>
<feature type="compositionally biased region" description="Polar residues" evidence="1">
    <location>
        <begin position="1183"/>
        <end position="1196"/>
    </location>
</feature>
<feature type="compositionally biased region" description="Basic and acidic residues" evidence="1">
    <location>
        <begin position="587"/>
        <end position="601"/>
    </location>
</feature>
<feature type="compositionally biased region" description="Basic residues" evidence="1">
    <location>
        <begin position="410"/>
        <end position="420"/>
    </location>
</feature>
<feature type="compositionally biased region" description="Basic and acidic residues" evidence="1">
    <location>
        <begin position="1165"/>
        <end position="1182"/>
    </location>
</feature>
<feature type="compositionally biased region" description="Basic residues" evidence="1">
    <location>
        <begin position="1257"/>
        <end position="1267"/>
    </location>
</feature>
<feature type="compositionally biased region" description="Acidic residues" evidence="1">
    <location>
        <begin position="749"/>
        <end position="785"/>
    </location>
</feature>
<evidence type="ECO:0000313" key="3">
    <source>
        <dbReference type="Proteomes" id="UP000242188"/>
    </source>
</evidence>
<feature type="compositionally biased region" description="Basic and acidic residues" evidence="1">
    <location>
        <begin position="520"/>
        <end position="551"/>
    </location>
</feature>
<feature type="compositionally biased region" description="Basic and acidic residues" evidence="1">
    <location>
        <begin position="562"/>
        <end position="574"/>
    </location>
</feature>
<feature type="compositionally biased region" description="Basic and acidic residues" evidence="1">
    <location>
        <begin position="816"/>
        <end position="825"/>
    </location>
</feature>
<dbReference type="EMBL" id="NEDP02001925">
    <property type="protein sequence ID" value="OWF52142.1"/>
    <property type="molecule type" value="Genomic_DNA"/>
</dbReference>
<reference evidence="2 3" key="1">
    <citation type="journal article" date="2017" name="Nat. Ecol. Evol.">
        <title>Scallop genome provides insights into evolution of bilaterian karyotype and development.</title>
        <authorList>
            <person name="Wang S."/>
            <person name="Zhang J."/>
            <person name="Jiao W."/>
            <person name="Li J."/>
            <person name="Xun X."/>
            <person name="Sun Y."/>
            <person name="Guo X."/>
            <person name="Huan P."/>
            <person name="Dong B."/>
            <person name="Zhang L."/>
            <person name="Hu X."/>
            <person name="Sun X."/>
            <person name="Wang J."/>
            <person name="Zhao C."/>
            <person name="Wang Y."/>
            <person name="Wang D."/>
            <person name="Huang X."/>
            <person name="Wang R."/>
            <person name="Lv J."/>
            <person name="Li Y."/>
            <person name="Zhang Z."/>
            <person name="Liu B."/>
            <person name="Lu W."/>
            <person name="Hui Y."/>
            <person name="Liang J."/>
            <person name="Zhou Z."/>
            <person name="Hou R."/>
            <person name="Li X."/>
            <person name="Liu Y."/>
            <person name="Li H."/>
            <person name="Ning X."/>
            <person name="Lin Y."/>
            <person name="Zhao L."/>
            <person name="Xing Q."/>
            <person name="Dou J."/>
            <person name="Li Y."/>
            <person name="Mao J."/>
            <person name="Guo H."/>
            <person name="Dou H."/>
            <person name="Li T."/>
            <person name="Mu C."/>
            <person name="Jiang W."/>
            <person name="Fu Q."/>
            <person name="Fu X."/>
            <person name="Miao Y."/>
            <person name="Liu J."/>
            <person name="Yu Q."/>
            <person name="Li R."/>
            <person name="Liao H."/>
            <person name="Li X."/>
            <person name="Kong Y."/>
            <person name="Jiang Z."/>
            <person name="Chourrout D."/>
            <person name="Li R."/>
            <person name="Bao Z."/>
        </authorList>
    </citation>
    <scope>NUCLEOTIDE SEQUENCE [LARGE SCALE GENOMIC DNA]</scope>
    <source>
        <strain evidence="2 3">PY_sf001</strain>
    </source>
</reference>
<dbReference type="OrthoDB" id="6155192at2759"/>
<feature type="region of interest" description="Disordered" evidence="1">
    <location>
        <begin position="400"/>
        <end position="629"/>
    </location>
</feature>
<feature type="region of interest" description="Disordered" evidence="1">
    <location>
        <begin position="666"/>
        <end position="1302"/>
    </location>
</feature>
<gene>
    <name evidence="2" type="ORF">KP79_PYT15699</name>
</gene>
<feature type="compositionally biased region" description="Basic and acidic residues" evidence="1">
    <location>
        <begin position="1197"/>
        <end position="1221"/>
    </location>
</feature>
<feature type="compositionally biased region" description="Polar residues" evidence="1">
    <location>
        <begin position="889"/>
        <end position="932"/>
    </location>
</feature>
<organism evidence="2 3">
    <name type="scientific">Mizuhopecten yessoensis</name>
    <name type="common">Japanese scallop</name>
    <name type="synonym">Patinopecten yessoensis</name>
    <dbReference type="NCBI Taxonomy" id="6573"/>
    <lineage>
        <taxon>Eukaryota</taxon>
        <taxon>Metazoa</taxon>
        <taxon>Spiralia</taxon>
        <taxon>Lophotrochozoa</taxon>
        <taxon>Mollusca</taxon>
        <taxon>Bivalvia</taxon>
        <taxon>Autobranchia</taxon>
        <taxon>Pteriomorphia</taxon>
        <taxon>Pectinida</taxon>
        <taxon>Pectinoidea</taxon>
        <taxon>Pectinidae</taxon>
        <taxon>Mizuhopecten</taxon>
    </lineage>
</organism>
<feature type="compositionally biased region" description="Polar residues" evidence="1">
    <location>
        <begin position="1380"/>
        <end position="1397"/>
    </location>
</feature>
<feature type="compositionally biased region" description="Acidic residues" evidence="1">
    <location>
        <begin position="1322"/>
        <end position="1334"/>
    </location>
</feature>
<feature type="compositionally biased region" description="Basic and acidic residues" evidence="1">
    <location>
        <begin position="704"/>
        <end position="742"/>
    </location>
</feature>
<protein>
    <submittedName>
        <fullName evidence="2">Replicase polyprotein 1ab</fullName>
    </submittedName>
</protein>
<feature type="compositionally biased region" description="Basic residues" evidence="1">
    <location>
        <begin position="485"/>
        <end position="495"/>
    </location>
</feature>
<keyword evidence="3" id="KW-1185">Reference proteome</keyword>
<feature type="compositionally biased region" description="Polar residues" evidence="1">
    <location>
        <begin position="1490"/>
        <end position="1525"/>
    </location>
</feature>
<proteinExistence type="predicted"/>
<feature type="compositionally biased region" description="Basic residues" evidence="1">
    <location>
        <begin position="552"/>
        <end position="561"/>
    </location>
</feature>
<evidence type="ECO:0000313" key="2">
    <source>
        <dbReference type="EMBL" id="OWF52142.1"/>
    </source>
</evidence>
<feature type="region of interest" description="Disordered" evidence="1">
    <location>
        <begin position="1314"/>
        <end position="1427"/>
    </location>
</feature>
<feature type="compositionally biased region" description="Basic residues" evidence="1">
    <location>
        <begin position="602"/>
        <end position="612"/>
    </location>
</feature>
<sequence>METAKPTKFIRLLAKRLVSNGCVKDTHNLKPRRLLKEAVASLPEGTIKDTVNKRFGFYVKKLKLSIFEQHKRKVSAEPHKKDKFPYNLYTKKKHCVTGTIDDDQVQQTYGTLLCRKLEEDPVEKLVGLLAKIDEENQDSVLLNLTCGTTSYLGLLKTMHLYYLIVQPKSENTIRDYGETGNAEERKTDKNAMCRTLCDKVKHFLSVCHLRYSAIQKPEAPVYPYSYSDLLSTIMAVFFDLFLLSNRKSKKQEQASRRLCNLACYLTEDNPSYRLDVLIQMSKVHTDTALLLPYVRRSFEKKPDTGDFHHYLKYVLALRTVCDITDEKDESGEINTLKRQTSKTVPAPKHFLDWLEEINEDILDEMPVEDRRFKRSQVTKFILEEADDKLLSLLADTLTNGNEETEDQVSKKKKKATKKNKKTDEESKEMAEEDGTPDSELFFLDTGGNNEMTEQENLSDSELFFLDTGRSKKDRDTKMENQVLQKKVKASKTKKKEPKEAPATETEDQVVKKKKKKAKKEKKELKEDQVTKTEDQDTKTEDPVSKTEDPVSKKKKKKKKQKESKEAIELEERQDSQLFFLDTVGGKQKQDQDTKPEGQVPKKKDKSAKKKKKESKEATNIADENQETEVFFIDTGGSWHKQDDIDIEDKEESDDSITITDVTFVEQTVISSDNEEIMADEMDIRDMEEEEDEEEEEGEEEEKDMDVKNEDSDKENIEEKMTVKENLEETTIRPMDKDSEEKVMNLSEENGSDIEADTEEDVDVNTEDAEDIDEDQEENIEGFDSDDLVKPDETDDDESDEVIAESDAEDNDEVDSFEVKSDHGQTEEMLACFVNKSPRREDSDEMEVTLSTPDKIAESVPLPEIPVSGKSTRRRKAATNSRDTSDHSSGEQQMFTPTRKPSANTPRNRSPGKQSSVNTPRNRAPEKQSSVKTPRNRSPEKQSSVNTPRNRSPEKQSSVNTPRNRSAEKQSSVNTPRNRSPEKQSSVNAPRNRSPEKQSSVQTPRNRSPEKQSSVNTPRNRSTEKQSSVVKPKNTSPEKRSSAMTPRSISPKKRSSVATPTNIAPEKRLFEDVIGTSDDPDDYVFSPRKLGKTDVHQMIQGTTPEKKRKMRNGEVTEGASSETAPRKSRAATIKSPEKSQLKDGANSPGNSELKYEIFEFESDEEMIMKKIENRQNAESDRQKSPNTKSNRLNSPKTEPNRLKSPKTEDRLKTPKSMKEENKSTLSAKKLQTPRNQIQYKDEEEIASSSDKEEEISLHLRRSTRTPKKRQMEVSSSSKRIKTRTVTSNNVSSSMKQPEESVNNFDITDVLSGEIGNEVIPDSNDSENESPCEEDFPLLSSPVKESHQVPSSFNKTLHTKQTERTEVYIDTQSPAKSKKTLSKTPTEKFTSVKSLNLQPSPGIVDQPSPTKGQSNRRKARSSTSVVSNSVSNGVDSAVLALTTENLAAMASPGKRYSLRATRKRRESGTSDVSDLSLVTRSRKSVSGYVDSTLESSKKYSMTGNDESNSVSGSPDRTQGRSRLQTLDENSSNLMMVTDKNFIFSEKSRLSNFAPSFCPWLISERTSQIPVNLLTGIGGHV</sequence>
<comment type="caution">
    <text evidence="2">The sequence shown here is derived from an EMBL/GenBank/DDBJ whole genome shotgun (WGS) entry which is preliminary data.</text>
</comment>
<evidence type="ECO:0000256" key="1">
    <source>
        <dbReference type="SAM" id="MobiDB-lite"/>
    </source>
</evidence>